<keyword evidence="1" id="KW-1133">Transmembrane helix</keyword>
<organism evidence="2 3">
    <name type="scientific">Achromobacter kerstersii</name>
    <dbReference type="NCBI Taxonomy" id="1353890"/>
    <lineage>
        <taxon>Bacteria</taxon>
        <taxon>Pseudomonadati</taxon>
        <taxon>Pseudomonadota</taxon>
        <taxon>Betaproteobacteria</taxon>
        <taxon>Burkholderiales</taxon>
        <taxon>Alcaligenaceae</taxon>
        <taxon>Achromobacter</taxon>
    </lineage>
</organism>
<gene>
    <name evidence="2" type="ORF">LMG3441_04799</name>
</gene>
<dbReference type="EMBL" id="CADIJQ010000009">
    <property type="protein sequence ID" value="CAB3732343.1"/>
    <property type="molecule type" value="Genomic_DNA"/>
</dbReference>
<evidence type="ECO:0000256" key="1">
    <source>
        <dbReference type="SAM" id="Phobius"/>
    </source>
</evidence>
<evidence type="ECO:0000313" key="3">
    <source>
        <dbReference type="Proteomes" id="UP000494269"/>
    </source>
</evidence>
<protein>
    <submittedName>
        <fullName evidence="2">Uncharacterized protein</fullName>
    </submittedName>
</protein>
<dbReference type="AlphaFoldDB" id="A0A6S7AKM9"/>
<feature type="transmembrane region" description="Helical" evidence="1">
    <location>
        <begin position="38"/>
        <end position="60"/>
    </location>
</feature>
<sequence length="117" mass="12791">MNALQRKRDFNSKYQFCSQADGSRATNQRWLKALARNATAHFLAFVALTILGTAIWHAHSHDVPTVDAFQEAFMAILLDAQLLIALALMSTVAGLRGGKKAVYVRASELSKLGTSLT</sequence>
<keyword evidence="1" id="KW-0472">Membrane</keyword>
<evidence type="ECO:0000313" key="2">
    <source>
        <dbReference type="EMBL" id="CAB3732343.1"/>
    </source>
</evidence>
<keyword evidence="3" id="KW-1185">Reference proteome</keyword>
<dbReference type="RefSeq" id="WP_175171215.1">
    <property type="nucleotide sequence ID" value="NZ_CADIJQ010000009.1"/>
</dbReference>
<keyword evidence="1" id="KW-0812">Transmembrane</keyword>
<proteinExistence type="predicted"/>
<accession>A0A6S7AKM9</accession>
<name>A0A6S7AKM9_9BURK</name>
<feature type="transmembrane region" description="Helical" evidence="1">
    <location>
        <begin position="72"/>
        <end position="95"/>
    </location>
</feature>
<dbReference type="Proteomes" id="UP000494269">
    <property type="component" value="Unassembled WGS sequence"/>
</dbReference>
<reference evidence="2 3" key="1">
    <citation type="submission" date="2020-04" db="EMBL/GenBank/DDBJ databases">
        <authorList>
            <person name="De Canck E."/>
        </authorList>
    </citation>
    <scope>NUCLEOTIDE SEQUENCE [LARGE SCALE GENOMIC DNA]</scope>
    <source>
        <strain evidence="2 3">LMG 3441</strain>
    </source>
</reference>